<dbReference type="GO" id="GO:0050291">
    <property type="term" value="F:sphingosine N-acyltransferase activity"/>
    <property type="evidence" value="ECO:0007669"/>
    <property type="project" value="UniProtKB-EC"/>
</dbReference>
<evidence type="ECO:0000313" key="11">
    <source>
        <dbReference type="Proteomes" id="UP001150569"/>
    </source>
</evidence>
<dbReference type="GO" id="GO:0016020">
    <property type="term" value="C:membrane"/>
    <property type="evidence" value="ECO:0007669"/>
    <property type="project" value="UniProtKB-SubCell"/>
</dbReference>
<feature type="transmembrane region" description="Helical" evidence="8">
    <location>
        <begin position="101"/>
        <end position="126"/>
    </location>
</feature>
<feature type="region of interest" description="Disordered" evidence="7">
    <location>
        <begin position="314"/>
        <end position="334"/>
    </location>
</feature>
<keyword evidence="11" id="KW-1185">Reference proteome</keyword>
<gene>
    <name evidence="10" type="primary">lag1_2</name>
    <name evidence="10" type="ORF">IWQ60_002136</name>
</gene>
<keyword evidence="5 6" id="KW-0472">Membrane</keyword>
<evidence type="ECO:0000259" key="9">
    <source>
        <dbReference type="PROSITE" id="PS50922"/>
    </source>
</evidence>
<dbReference type="Proteomes" id="UP001150569">
    <property type="component" value="Unassembled WGS sequence"/>
</dbReference>
<comment type="caution">
    <text evidence="10">The sequence shown here is derived from an EMBL/GenBank/DDBJ whole genome shotgun (WGS) entry which is preliminary data.</text>
</comment>
<dbReference type="Pfam" id="PF03798">
    <property type="entry name" value="TRAM_LAG1_CLN8"/>
    <property type="match status" value="1"/>
</dbReference>
<dbReference type="AlphaFoldDB" id="A0A9W8AFQ7"/>
<comment type="similarity">
    <text evidence="2">Belongs to the sphingosine N-acyltransferase family.</text>
</comment>
<dbReference type="PIRSF" id="PIRSF005225">
    <property type="entry name" value="LAG1_LAC1"/>
    <property type="match status" value="1"/>
</dbReference>
<proteinExistence type="inferred from homology"/>
<feature type="transmembrane region" description="Helical" evidence="8">
    <location>
        <begin position="230"/>
        <end position="253"/>
    </location>
</feature>
<keyword evidence="3 6" id="KW-0812">Transmembrane</keyword>
<dbReference type="PANTHER" id="PTHR12560:SF0">
    <property type="entry name" value="LD18904P"/>
    <property type="match status" value="1"/>
</dbReference>
<dbReference type="GO" id="GO:0046513">
    <property type="term" value="P:ceramide biosynthetic process"/>
    <property type="evidence" value="ECO:0007669"/>
    <property type="project" value="InterPro"/>
</dbReference>
<feature type="transmembrane region" description="Helical" evidence="8">
    <location>
        <begin position="60"/>
        <end position="80"/>
    </location>
</feature>
<evidence type="ECO:0000256" key="1">
    <source>
        <dbReference type="ARBA" id="ARBA00004141"/>
    </source>
</evidence>
<keyword evidence="4 8" id="KW-1133">Transmembrane helix</keyword>
<feature type="transmembrane region" description="Helical" evidence="8">
    <location>
        <begin position="280"/>
        <end position="301"/>
    </location>
</feature>
<evidence type="ECO:0000313" key="10">
    <source>
        <dbReference type="EMBL" id="KAJ1928354.1"/>
    </source>
</evidence>
<keyword evidence="10" id="KW-0012">Acyltransferase</keyword>
<evidence type="ECO:0000256" key="6">
    <source>
        <dbReference type="PROSITE-ProRule" id="PRU00205"/>
    </source>
</evidence>
<accession>A0A9W8AFQ7</accession>
<dbReference type="EC" id="2.3.1.24" evidence="10"/>
<dbReference type="PANTHER" id="PTHR12560">
    <property type="entry name" value="LONGEVITY ASSURANCE FACTOR 1 LAG1"/>
    <property type="match status" value="1"/>
</dbReference>
<dbReference type="SMART" id="SM00724">
    <property type="entry name" value="TLC"/>
    <property type="match status" value="1"/>
</dbReference>
<evidence type="ECO:0000256" key="3">
    <source>
        <dbReference type="ARBA" id="ARBA00022692"/>
    </source>
</evidence>
<feature type="transmembrane region" description="Helical" evidence="8">
    <location>
        <begin position="171"/>
        <end position="190"/>
    </location>
</feature>
<organism evidence="10 11">
    <name type="scientific">Tieghemiomyces parasiticus</name>
    <dbReference type="NCBI Taxonomy" id="78921"/>
    <lineage>
        <taxon>Eukaryota</taxon>
        <taxon>Fungi</taxon>
        <taxon>Fungi incertae sedis</taxon>
        <taxon>Zoopagomycota</taxon>
        <taxon>Kickxellomycotina</taxon>
        <taxon>Dimargaritomycetes</taxon>
        <taxon>Dimargaritales</taxon>
        <taxon>Dimargaritaceae</taxon>
        <taxon>Tieghemiomyces</taxon>
    </lineage>
</organism>
<evidence type="ECO:0000256" key="7">
    <source>
        <dbReference type="SAM" id="MobiDB-lite"/>
    </source>
</evidence>
<dbReference type="OrthoDB" id="537032at2759"/>
<evidence type="ECO:0000256" key="5">
    <source>
        <dbReference type="ARBA" id="ARBA00023136"/>
    </source>
</evidence>
<dbReference type="InterPro" id="IPR016439">
    <property type="entry name" value="Lag1/Lac1-like"/>
</dbReference>
<dbReference type="EMBL" id="JANBPT010000076">
    <property type="protein sequence ID" value="KAJ1928354.1"/>
    <property type="molecule type" value="Genomic_DNA"/>
</dbReference>
<sequence>MSFVVEHQIELSATLIGAILLSYQLGVPGAAKFVEVQGPLPPAPDFAEPMYRNSRDDACLVVFGVLLFTLVRAAIMKYLLGPLGRHLGVVDPHKMSRFCEQLWLVIYSVSSVTASLLIMSELPHWFHTPGFWEEFPHIAMTRRFKLYYLMAISFWLQQFFVLQVEERRKDYWQMLCHHIVTCALLLASYATHYTRIGNATLATMDFADIFLSGAKVLGYIGLQRLCDITFVIFVFVWIATRHIIFGILIWSTYFESPVVYDHPRYNDPAAEIHYSRGSQFFFLSCFAVLQTIIIYWFVLIIKIVIRVLRGDVTADNRSSGESDDEEPVKTKKVD</sequence>
<comment type="subcellular location">
    <subcellularLocation>
        <location evidence="1">Membrane</location>
        <topology evidence="1">Multi-pass membrane protein</topology>
    </subcellularLocation>
</comment>
<evidence type="ECO:0000256" key="8">
    <source>
        <dbReference type="SAM" id="Phobius"/>
    </source>
</evidence>
<evidence type="ECO:0000256" key="4">
    <source>
        <dbReference type="ARBA" id="ARBA00022989"/>
    </source>
</evidence>
<name>A0A9W8AFQ7_9FUNG</name>
<protein>
    <submittedName>
        <fullName evidence="10">Sphingosine N-acyltransferase lag1</fullName>
        <ecNumber evidence="10">2.3.1.24</ecNumber>
    </submittedName>
</protein>
<reference evidence="10" key="1">
    <citation type="submission" date="2022-07" db="EMBL/GenBank/DDBJ databases">
        <title>Phylogenomic reconstructions and comparative analyses of Kickxellomycotina fungi.</title>
        <authorList>
            <person name="Reynolds N.K."/>
            <person name="Stajich J.E."/>
            <person name="Barry K."/>
            <person name="Grigoriev I.V."/>
            <person name="Crous P."/>
            <person name="Smith M.E."/>
        </authorList>
    </citation>
    <scope>NUCLEOTIDE SEQUENCE</scope>
    <source>
        <strain evidence="10">RSA 861</strain>
    </source>
</reference>
<feature type="domain" description="TLC" evidence="9">
    <location>
        <begin position="96"/>
        <end position="309"/>
    </location>
</feature>
<evidence type="ECO:0000256" key="2">
    <source>
        <dbReference type="ARBA" id="ARBA00009808"/>
    </source>
</evidence>
<keyword evidence="10" id="KW-0808">Transferase</keyword>
<feature type="transmembrane region" description="Helical" evidence="8">
    <location>
        <begin position="146"/>
        <end position="164"/>
    </location>
</feature>
<dbReference type="InterPro" id="IPR006634">
    <property type="entry name" value="TLC-dom"/>
</dbReference>
<dbReference type="PROSITE" id="PS50922">
    <property type="entry name" value="TLC"/>
    <property type="match status" value="1"/>
</dbReference>